<organism evidence="1 3">
    <name type="scientific">Rotaria sordida</name>
    <dbReference type="NCBI Taxonomy" id="392033"/>
    <lineage>
        <taxon>Eukaryota</taxon>
        <taxon>Metazoa</taxon>
        <taxon>Spiralia</taxon>
        <taxon>Gnathifera</taxon>
        <taxon>Rotifera</taxon>
        <taxon>Eurotatoria</taxon>
        <taxon>Bdelloidea</taxon>
        <taxon>Philodinida</taxon>
        <taxon>Philodinidae</taxon>
        <taxon>Rotaria</taxon>
    </lineage>
</organism>
<dbReference type="Proteomes" id="UP000663870">
    <property type="component" value="Unassembled WGS sequence"/>
</dbReference>
<evidence type="ECO:0000313" key="1">
    <source>
        <dbReference type="EMBL" id="CAF1484746.1"/>
    </source>
</evidence>
<keyword evidence="4" id="KW-1185">Reference proteome</keyword>
<sequence length="419" mass="50014">NIDVLYSLHGLNKQLNKIIGDPIFTTSLNFVKWSSNKFINKLSSNVILNRFCLQILPDISIRIKWFHLESSSIKRILRAANYPNLYGLGLYNMKEKTARRLFTVQSFSQFVYLIDGRFNQLHTLIVDLINPAGSIEIIKNKTKIPNLKCFVLSCAWEMTYFDECCLPLLYRMSNLEKLGLYITTYVRDKFIDGNYLKNIFNRMPQLNEFSFDFRSLLFINNQINFLSNEDIQRTFTDFQYNKIISYVNHFLEENEAQCHIYSYPSQIQYYQRITNHFPGGIFKYVRLISLYDEHPFEHEFFIRISQSFPFIEKLSLINNQSQKHKQSQNSSIVKYNYLVTLDIEKVHDDYLEEFLFNRKTYFHNNILVYINYKSLERVTHNFTRDSTRINCGKINKIYFWGEKNYSNSLRDYFPQAIIS</sequence>
<feature type="non-terminal residue" evidence="1">
    <location>
        <position position="1"/>
    </location>
</feature>
<evidence type="ECO:0000313" key="2">
    <source>
        <dbReference type="EMBL" id="CAF1649480.1"/>
    </source>
</evidence>
<dbReference type="EMBL" id="CAJNOH010008696">
    <property type="protein sequence ID" value="CAF1484746.1"/>
    <property type="molecule type" value="Genomic_DNA"/>
</dbReference>
<reference evidence="1" key="1">
    <citation type="submission" date="2021-02" db="EMBL/GenBank/DDBJ databases">
        <authorList>
            <person name="Nowell W R."/>
        </authorList>
    </citation>
    <scope>NUCLEOTIDE SEQUENCE</scope>
</reference>
<gene>
    <name evidence="2" type="ORF">JXQ802_LOCUS54367</name>
    <name evidence="1" type="ORF">PYM288_LOCUS37920</name>
</gene>
<dbReference type="EMBL" id="CAJNOL010010402">
    <property type="protein sequence ID" value="CAF1649480.1"/>
    <property type="molecule type" value="Genomic_DNA"/>
</dbReference>
<protein>
    <submittedName>
        <fullName evidence="1">Uncharacterized protein</fullName>
    </submittedName>
</protein>
<dbReference type="AlphaFoldDB" id="A0A815RZD4"/>
<name>A0A815RZD4_9BILA</name>
<evidence type="ECO:0000313" key="3">
    <source>
        <dbReference type="Proteomes" id="UP000663854"/>
    </source>
</evidence>
<dbReference type="Proteomes" id="UP000663854">
    <property type="component" value="Unassembled WGS sequence"/>
</dbReference>
<proteinExistence type="predicted"/>
<evidence type="ECO:0000313" key="4">
    <source>
        <dbReference type="Proteomes" id="UP000663870"/>
    </source>
</evidence>
<comment type="caution">
    <text evidence="1">The sequence shown here is derived from an EMBL/GenBank/DDBJ whole genome shotgun (WGS) entry which is preliminary data.</text>
</comment>
<accession>A0A815RZD4</accession>